<keyword evidence="3" id="KW-1185">Reference proteome</keyword>
<feature type="region of interest" description="Disordered" evidence="1">
    <location>
        <begin position="29"/>
        <end position="79"/>
    </location>
</feature>
<dbReference type="AlphaFoldDB" id="A0A9Q3JE02"/>
<reference evidence="2" key="1">
    <citation type="submission" date="2021-03" db="EMBL/GenBank/DDBJ databases">
        <title>Draft genome sequence of rust myrtle Austropuccinia psidii MF-1, a brazilian biotype.</title>
        <authorList>
            <person name="Quecine M.C."/>
            <person name="Pachon D.M.R."/>
            <person name="Bonatelli M.L."/>
            <person name="Correr F.H."/>
            <person name="Franceschini L.M."/>
            <person name="Leite T.F."/>
            <person name="Margarido G.R.A."/>
            <person name="Almeida C.A."/>
            <person name="Ferrarezi J.A."/>
            <person name="Labate C.A."/>
        </authorList>
    </citation>
    <scope>NUCLEOTIDE SEQUENCE</scope>
    <source>
        <strain evidence="2">MF-1</strain>
    </source>
</reference>
<proteinExistence type="predicted"/>
<feature type="compositionally biased region" description="Polar residues" evidence="1">
    <location>
        <begin position="40"/>
        <end position="50"/>
    </location>
</feature>
<gene>
    <name evidence="2" type="ORF">O181_099630</name>
</gene>
<dbReference type="EMBL" id="AVOT02068832">
    <property type="protein sequence ID" value="MBW0559915.1"/>
    <property type="molecule type" value="Genomic_DNA"/>
</dbReference>
<evidence type="ECO:0000313" key="3">
    <source>
        <dbReference type="Proteomes" id="UP000765509"/>
    </source>
</evidence>
<dbReference type="Proteomes" id="UP000765509">
    <property type="component" value="Unassembled WGS sequence"/>
</dbReference>
<evidence type="ECO:0000313" key="2">
    <source>
        <dbReference type="EMBL" id="MBW0559915.1"/>
    </source>
</evidence>
<accession>A0A9Q3JE02</accession>
<comment type="caution">
    <text evidence="2">The sequence shown here is derived from an EMBL/GenBank/DDBJ whole genome shotgun (WGS) entry which is preliminary data.</text>
</comment>
<sequence>MVESSSSKKALTLVEELEKEQSRIDELERAARRHGKKTKLSQFSPETSGDATIERMLGPQKPSPSPTPKTFGTSAPGTLPRAARCAKRVHITTPTQLPERVTILTRDLVKLKAKDYNLNFDGSYVEDFIKRAERIASIEGANESDLAMQVAFWSEDKDIRYEIEGMPGYEMEDWDQLKKEMISKWGKVEPERRHRKDSLTRLFIKLNRKEESRVFPNTESVLGNIT</sequence>
<dbReference type="OrthoDB" id="2506366at2759"/>
<evidence type="ECO:0000256" key="1">
    <source>
        <dbReference type="SAM" id="MobiDB-lite"/>
    </source>
</evidence>
<organism evidence="2 3">
    <name type="scientific">Austropuccinia psidii MF-1</name>
    <dbReference type="NCBI Taxonomy" id="1389203"/>
    <lineage>
        <taxon>Eukaryota</taxon>
        <taxon>Fungi</taxon>
        <taxon>Dikarya</taxon>
        <taxon>Basidiomycota</taxon>
        <taxon>Pucciniomycotina</taxon>
        <taxon>Pucciniomycetes</taxon>
        <taxon>Pucciniales</taxon>
        <taxon>Sphaerophragmiaceae</taxon>
        <taxon>Austropuccinia</taxon>
    </lineage>
</organism>
<protein>
    <submittedName>
        <fullName evidence="2">Uncharacterized protein</fullName>
    </submittedName>
</protein>
<name>A0A9Q3JE02_9BASI</name>